<keyword evidence="2" id="KW-1185">Reference proteome</keyword>
<evidence type="ECO:0000313" key="2">
    <source>
        <dbReference type="Proteomes" id="UP001279410"/>
    </source>
</evidence>
<protein>
    <submittedName>
        <fullName evidence="1">Corticosteroid 11-beta-dehydrogenase isozyme 2</fullName>
    </submittedName>
</protein>
<name>A0AAD3NE48_LATJO</name>
<evidence type="ECO:0000313" key="1">
    <source>
        <dbReference type="EMBL" id="GLD70780.1"/>
    </source>
</evidence>
<organism evidence="1 2">
    <name type="scientific">Lates japonicus</name>
    <name type="common">Japanese lates</name>
    <dbReference type="NCBI Taxonomy" id="270547"/>
    <lineage>
        <taxon>Eukaryota</taxon>
        <taxon>Metazoa</taxon>
        <taxon>Chordata</taxon>
        <taxon>Craniata</taxon>
        <taxon>Vertebrata</taxon>
        <taxon>Euteleostomi</taxon>
        <taxon>Actinopterygii</taxon>
        <taxon>Neopterygii</taxon>
        <taxon>Teleostei</taxon>
        <taxon>Neoteleostei</taxon>
        <taxon>Acanthomorphata</taxon>
        <taxon>Carangaria</taxon>
        <taxon>Carangaria incertae sedis</taxon>
        <taxon>Centropomidae</taxon>
        <taxon>Lates</taxon>
    </lineage>
</organism>
<sequence length="116" mass="12681">MCLCRSVSNHACRTAQTPAAESASGLLGECSPRIVAETKELFETRLPGQHGPQPVINTIVQALLSRLWARCRGSFGVGLMYFIHSCPFSIARFTPETVCEEEADARGLLRETVDLT</sequence>
<proteinExistence type="predicted"/>
<accession>A0AAD3NE48</accession>
<dbReference type="Proteomes" id="UP001279410">
    <property type="component" value="Unassembled WGS sequence"/>
</dbReference>
<reference evidence="1" key="1">
    <citation type="submission" date="2022-08" db="EMBL/GenBank/DDBJ databases">
        <title>Genome sequencing of akame (Lates japonicus).</title>
        <authorList>
            <person name="Hashiguchi Y."/>
            <person name="Takahashi H."/>
        </authorList>
    </citation>
    <scope>NUCLEOTIDE SEQUENCE</scope>
    <source>
        <strain evidence="1">Kochi</strain>
    </source>
</reference>
<dbReference type="EMBL" id="BRZM01000435">
    <property type="protein sequence ID" value="GLD70780.1"/>
    <property type="molecule type" value="Genomic_DNA"/>
</dbReference>
<comment type="caution">
    <text evidence="1">The sequence shown here is derived from an EMBL/GenBank/DDBJ whole genome shotgun (WGS) entry which is preliminary data.</text>
</comment>
<gene>
    <name evidence="1" type="ORF">AKAME5_002209800</name>
</gene>
<dbReference type="AlphaFoldDB" id="A0AAD3NE48"/>